<evidence type="ECO:0000313" key="3">
    <source>
        <dbReference type="Proteomes" id="UP001359559"/>
    </source>
</evidence>
<comment type="caution">
    <text evidence="2">The sequence shown here is derived from an EMBL/GenBank/DDBJ whole genome shotgun (WGS) entry which is preliminary data.</text>
</comment>
<name>A0AAN9JIV6_CLITE</name>
<keyword evidence="3" id="KW-1185">Reference proteome</keyword>
<protein>
    <submittedName>
        <fullName evidence="2">Uncharacterized protein</fullName>
    </submittedName>
</protein>
<evidence type="ECO:0000313" key="2">
    <source>
        <dbReference type="EMBL" id="KAK7299982.1"/>
    </source>
</evidence>
<accession>A0AAN9JIV6</accession>
<dbReference type="Proteomes" id="UP001359559">
    <property type="component" value="Unassembled WGS sequence"/>
</dbReference>
<dbReference type="AlphaFoldDB" id="A0AAN9JIV6"/>
<feature type="region of interest" description="Disordered" evidence="1">
    <location>
        <begin position="1"/>
        <end position="22"/>
    </location>
</feature>
<sequence length="89" mass="10156">MSRNKIQQTQKRKRGGNSECRKCDAPLHSHDMRPYLLINSLFIPQPSILLSVLTNYFGTPHGEAFICFGNCDSFPFCFTHLFTSLMQTA</sequence>
<reference evidence="2 3" key="1">
    <citation type="submission" date="2024-01" db="EMBL/GenBank/DDBJ databases">
        <title>The genomes of 5 underutilized Papilionoideae crops provide insights into root nodulation and disease resistance.</title>
        <authorList>
            <person name="Yuan L."/>
        </authorList>
    </citation>
    <scope>NUCLEOTIDE SEQUENCE [LARGE SCALE GENOMIC DNA]</scope>
    <source>
        <strain evidence="2">LY-2023</strain>
        <tissue evidence="2">Leaf</tissue>
    </source>
</reference>
<proteinExistence type="predicted"/>
<organism evidence="2 3">
    <name type="scientific">Clitoria ternatea</name>
    <name type="common">Butterfly pea</name>
    <dbReference type="NCBI Taxonomy" id="43366"/>
    <lineage>
        <taxon>Eukaryota</taxon>
        <taxon>Viridiplantae</taxon>
        <taxon>Streptophyta</taxon>
        <taxon>Embryophyta</taxon>
        <taxon>Tracheophyta</taxon>
        <taxon>Spermatophyta</taxon>
        <taxon>Magnoliopsida</taxon>
        <taxon>eudicotyledons</taxon>
        <taxon>Gunneridae</taxon>
        <taxon>Pentapetalae</taxon>
        <taxon>rosids</taxon>
        <taxon>fabids</taxon>
        <taxon>Fabales</taxon>
        <taxon>Fabaceae</taxon>
        <taxon>Papilionoideae</taxon>
        <taxon>50 kb inversion clade</taxon>
        <taxon>NPAAA clade</taxon>
        <taxon>indigoferoid/millettioid clade</taxon>
        <taxon>Phaseoleae</taxon>
        <taxon>Clitoria</taxon>
    </lineage>
</organism>
<gene>
    <name evidence="2" type="ORF">RJT34_10813</name>
</gene>
<evidence type="ECO:0000256" key="1">
    <source>
        <dbReference type="SAM" id="MobiDB-lite"/>
    </source>
</evidence>
<dbReference type="EMBL" id="JAYKXN010000003">
    <property type="protein sequence ID" value="KAK7299982.1"/>
    <property type="molecule type" value="Genomic_DNA"/>
</dbReference>